<reference evidence="1" key="2">
    <citation type="journal article" date="2013" name="J. Bacteriol.">
        <title>Large linear plasmids of Borrelia species that cause relapsing fever.</title>
        <authorList>
            <person name="Miller S.C."/>
            <person name="Porcella S.F."/>
            <person name="Raffel S.J."/>
            <person name="Schwan T.G."/>
            <person name="Barbour A.G."/>
        </authorList>
    </citation>
    <scope>NUCLEOTIDE SEQUENCE</scope>
    <source>
        <strain evidence="1">91E135</strain>
        <plasmid evidence="1">lp150</plasmid>
    </source>
</reference>
<dbReference type="AlphaFoldDB" id="S4VQN4"/>
<sequence length="84" mass="9900">MLHKFNQLTQICCTNSKFIFPITPTFYFNTKNIKINIKFKYPPLATKIKFFHLNLHILKSSLTPSLHILSLLEIFIVPFTINLF</sequence>
<name>S4VQN4_BORT9</name>
<accession>S4VQN4</accession>
<gene>
    <name evidence="1" type="ORF">BTA084</name>
</gene>
<reference evidence="1" key="1">
    <citation type="submission" date="2012-01" db="EMBL/GenBank/DDBJ databases">
        <authorList>
            <person name="Campeau S.A."/>
            <person name="Porcella S.F."/>
            <person name="Schwan T.G."/>
            <person name="Barbour A.G."/>
        </authorList>
    </citation>
    <scope>NUCLEOTIDE SEQUENCE</scope>
    <source>
        <strain evidence="1">91E135</strain>
        <plasmid evidence="1">lp150</plasmid>
    </source>
</reference>
<keyword evidence="1" id="KW-0614">Plasmid</keyword>
<dbReference type="EMBL" id="HM008710">
    <property type="protein sequence ID" value="AGO68868.1"/>
    <property type="molecule type" value="Genomic_DNA"/>
</dbReference>
<proteinExistence type="predicted"/>
<geneLocation type="plasmid" evidence="1">
    <name>lp150</name>
</geneLocation>
<organism evidence="1">
    <name type="scientific">Borrelia turicatae (strain 91E135)</name>
    <dbReference type="NCBI Taxonomy" id="314724"/>
    <lineage>
        <taxon>Bacteria</taxon>
        <taxon>Pseudomonadati</taxon>
        <taxon>Spirochaetota</taxon>
        <taxon>Spirochaetia</taxon>
        <taxon>Spirochaetales</taxon>
        <taxon>Borreliaceae</taxon>
        <taxon>Borrelia</taxon>
    </lineage>
</organism>
<reference evidence="1" key="3">
    <citation type="submission" date="2015-06" db="EMBL/GenBank/DDBJ databases">
        <authorList>
            <person name="Hoefler B.C."/>
            <person name="Straight P.D."/>
        </authorList>
    </citation>
    <scope>NUCLEOTIDE SEQUENCE</scope>
    <source>
        <strain evidence="1">91E135</strain>
        <plasmid evidence="1">lp150</plasmid>
    </source>
</reference>
<protein>
    <submittedName>
        <fullName evidence="1">Uncharacterized protein</fullName>
    </submittedName>
</protein>
<evidence type="ECO:0000313" key="1">
    <source>
        <dbReference type="EMBL" id="AGO68868.1"/>
    </source>
</evidence>